<organism evidence="2 6">
    <name type="scientific">Didymodactylos carnosus</name>
    <dbReference type="NCBI Taxonomy" id="1234261"/>
    <lineage>
        <taxon>Eukaryota</taxon>
        <taxon>Metazoa</taxon>
        <taxon>Spiralia</taxon>
        <taxon>Gnathifera</taxon>
        <taxon>Rotifera</taxon>
        <taxon>Eurotatoria</taxon>
        <taxon>Bdelloidea</taxon>
        <taxon>Philodinida</taxon>
        <taxon>Philodinidae</taxon>
        <taxon>Didymodactylos</taxon>
    </lineage>
</organism>
<evidence type="ECO:0000313" key="4">
    <source>
        <dbReference type="EMBL" id="CAF3625372.1"/>
    </source>
</evidence>
<comment type="caution">
    <text evidence="2">The sequence shown here is derived from an EMBL/GenBank/DDBJ whole genome shotgun (WGS) entry which is preliminary data.</text>
</comment>
<evidence type="ECO:0000256" key="1">
    <source>
        <dbReference type="SAM" id="MobiDB-lite"/>
    </source>
</evidence>
<dbReference type="Proteomes" id="UP000663829">
    <property type="component" value="Unassembled WGS sequence"/>
</dbReference>
<dbReference type="Proteomes" id="UP000682733">
    <property type="component" value="Unassembled WGS sequence"/>
</dbReference>
<evidence type="ECO:0000313" key="3">
    <source>
        <dbReference type="EMBL" id="CAF1467773.1"/>
    </source>
</evidence>
<reference evidence="2" key="1">
    <citation type="submission" date="2021-02" db="EMBL/GenBank/DDBJ databases">
        <authorList>
            <person name="Nowell W R."/>
        </authorList>
    </citation>
    <scope>NUCLEOTIDE SEQUENCE</scope>
</reference>
<sequence>MKNNRHSITYSINTKASSYAQLSLTYYITTGLRTYPDKHSQIDLNDKNVRPPNVVHSTLFRTNTKKPSNISLPVRYSTSINVSHDPERRIISSTITRTPLLNTFALPCLEQQHTTMASSRTSHKHINVNMQSEQRPRDSRRNLHHYPDHPDHVTVPSHFDQYIIPVRRKNVRPLRHAARRVSSTL</sequence>
<dbReference type="EMBL" id="CAJNOQ010000782">
    <property type="protein sequence ID" value="CAF0838108.1"/>
    <property type="molecule type" value="Genomic_DNA"/>
</dbReference>
<evidence type="ECO:0000313" key="5">
    <source>
        <dbReference type="EMBL" id="CAF4260105.1"/>
    </source>
</evidence>
<keyword evidence="6" id="KW-1185">Reference proteome</keyword>
<accession>A0A813V4H7</accession>
<dbReference type="Proteomes" id="UP000677228">
    <property type="component" value="Unassembled WGS sequence"/>
</dbReference>
<name>A0A813V4H7_9BILA</name>
<dbReference type="EMBL" id="CAJNOK010031068">
    <property type="protein sequence ID" value="CAF1467773.1"/>
    <property type="molecule type" value="Genomic_DNA"/>
</dbReference>
<dbReference type="EMBL" id="CAJOBA010052948">
    <property type="protein sequence ID" value="CAF4260105.1"/>
    <property type="molecule type" value="Genomic_DNA"/>
</dbReference>
<dbReference type="AlphaFoldDB" id="A0A813V4H7"/>
<dbReference type="Proteomes" id="UP000681722">
    <property type="component" value="Unassembled WGS sequence"/>
</dbReference>
<evidence type="ECO:0000313" key="2">
    <source>
        <dbReference type="EMBL" id="CAF0838108.1"/>
    </source>
</evidence>
<feature type="region of interest" description="Disordered" evidence="1">
    <location>
        <begin position="116"/>
        <end position="154"/>
    </location>
</feature>
<gene>
    <name evidence="2" type="ORF">GPM918_LOCUS5416</name>
    <name evidence="3" type="ORF">OVA965_LOCUS35527</name>
    <name evidence="4" type="ORF">SRO942_LOCUS5416</name>
    <name evidence="5" type="ORF">TMI583_LOCUS36496</name>
</gene>
<dbReference type="EMBL" id="CAJOBC010000782">
    <property type="protein sequence ID" value="CAF3625372.1"/>
    <property type="molecule type" value="Genomic_DNA"/>
</dbReference>
<feature type="compositionally biased region" description="Basic and acidic residues" evidence="1">
    <location>
        <begin position="134"/>
        <end position="152"/>
    </location>
</feature>
<proteinExistence type="predicted"/>
<protein>
    <submittedName>
        <fullName evidence="2">Uncharacterized protein</fullName>
    </submittedName>
</protein>
<evidence type="ECO:0000313" key="6">
    <source>
        <dbReference type="Proteomes" id="UP000663829"/>
    </source>
</evidence>